<feature type="transmembrane region" description="Helical" evidence="1">
    <location>
        <begin position="61"/>
        <end position="79"/>
    </location>
</feature>
<accession>A2DIL7</accession>
<gene>
    <name evidence="2" type="ORF">TVAG_178650</name>
</gene>
<keyword evidence="1" id="KW-1133">Transmembrane helix</keyword>
<organism evidence="2 3">
    <name type="scientific">Trichomonas vaginalis (strain ATCC PRA-98 / G3)</name>
    <dbReference type="NCBI Taxonomy" id="412133"/>
    <lineage>
        <taxon>Eukaryota</taxon>
        <taxon>Metamonada</taxon>
        <taxon>Parabasalia</taxon>
        <taxon>Trichomonadida</taxon>
        <taxon>Trichomonadidae</taxon>
        <taxon>Trichomonas</taxon>
    </lineage>
</organism>
<dbReference type="VEuPathDB" id="TrichDB:TVAGG3_0602720"/>
<evidence type="ECO:0000256" key="1">
    <source>
        <dbReference type="SAM" id="Phobius"/>
    </source>
</evidence>
<dbReference type="InParanoid" id="A2DIL7"/>
<keyword evidence="3" id="KW-1185">Reference proteome</keyword>
<evidence type="ECO:0000313" key="3">
    <source>
        <dbReference type="Proteomes" id="UP000001542"/>
    </source>
</evidence>
<feature type="transmembrane region" description="Helical" evidence="1">
    <location>
        <begin position="31"/>
        <end position="49"/>
    </location>
</feature>
<dbReference type="GO" id="GO:0005783">
    <property type="term" value="C:endoplasmic reticulum"/>
    <property type="evidence" value="ECO:0000318"/>
    <property type="project" value="GO_Central"/>
</dbReference>
<keyword evidence="1" id="KW-0812">Transmembrane</keyword>
<dbReference type="VEuPathDB" id="TrichDB:TVAG_178650"/>
<feature type="transmembrane region" description="Helical" evidence="1">
    <location>
        <begin position="100"/>
        <end position="119"/>
    </location>
</feature>
<dbReference type="AlphaFoldDB" id="A2DIL7"/>
<dbReference type="Proteomes" id="UP000001542">
    <property type="component" value="Unassembled WGS sequence"/>
</dbReference>
<dbReference type="EMBL" id="DS113204">
    <property type="protein sequence ID" value="EAY19821.1"/>
    <property type="molecule type" value="Genomic_DNA"/>
</dbReference>
<feature type="transmembrane region" description="Helical" evidence="1">
    <location>
        <begin position="125"/>
        <end position="145"/>
    </location>
</feature>
<dbReference type="OrthoDB" id="10059529at2759"/>
<proteinExistence type="predicted"/>
<reference evidence="2" key="1">
    <citation type="submission" date="2006-10" db="EMBL/GenBank/DDBJ databases">
        <authorList>
            <person name="Amadeo P."/>
            <person name="Zhao Q."/>
            <person name="Wortman J."/>
            <person name="Fraser-Liggett C."/>
            <person name="Carlton J."/>
        </authorList>
    </citation>
    <scope>NUCLEOTIDE SEQUENCE</scope>
    <source>
        <strain evidence="2">G3</strain>
    </source>
</reference>
<name>A2DIL7_TRIV3</name>
<reference evidence="2" key="2">
    <citation type="journal article" date="2007" name="Science">
        <title>Draft genome sequence of the sexually transmitted pathogen Trichomonas vaginalis.</title>
        <authorList>
            <person name="Carlton J.M."/>
            <person name="Hirt R.P."/>
            <person name="Silva J.C."/>
            <person name="Delcher A.L."/>
            <person name="Schatz M."/>
            <person name="Zhao Q."/>
            <person name="Wortman J.R."/>
            <person name="Bidwell S.L."/>
            <person name="Alsmark U.C.M."/>
            <person name="Besteiro S."/>
            <person name="Sicheritz-Ponten T."/>
            <person name="Noel C.J."/>
            <person name="Dacks J.B."/>
            <person name="Foster P.G."/>
            <person name="Simillion C."/>
            <person name="Van de Peer Y."/>
            <person name="Miranda-Saavedra D."/>
            <person name="Barton G.J."/>
            <person name="Westrop G.D."/>
            <person name="Mueller S."/>
            <person name="Dessi D."/>
            <person name="Fiori P.L."/>
            <person name="Ren Q."/>
            <person name="Paulsen I."/>
            <person name="Zhang H."/>
            <person name="Bastida-Corcuera F.D."/>
            <person name="Simoes-Barbosa A."/>
            <person name="Brown M.T."/>
            <person name="Hayes R.D."/>
            <person name="Mukherjee M."/>
            <person name="Okumura C.Y."/>
            <person name="Schneider R."/>
            <person name="Smith A.J."/>
            <person name="Vanacova S."/>
            <person name="Villalvazo M."/>
            <person name="Haas B.J."/>
            <person name="Pertea M."/>
            <person name="Feldblyum T.V."/>
            <person name="Utterback T.R."/>
            <person name="Shu C.L."/>
            <person name="Osoegawa K."/>
            <person name="de Jong P.J."/>
            <person name="Hrdy I."/>
            <person name="Horvathova L."/>
            <person name="Zubacova Z."/>
            <person name="Dolezal P."/>
            <person name="Malik S.B."/>
            <person name="Logsdon J.M. Jr."/>
            <person name="Henze K."/>
            <person name="Gupta A."/>
            <person name="Wang C.C."/>
            <person name="Dunne R.L."/>
            <person name="Upcroft J.A."/>
            <person name="Upcroft P."/>
            <person name="White O."/>
            <person name="Salzberg S.L."/>
            <person name="Tang P."/>
            <person name="Chiu C.-H."/>
            <person name="Lee Y.-S."/>
            <person name="Embley T.M."/>
            <person name="Coombs G.H."/>
            <person name="Mottram J.C."/>
            <person name="Tachezy J."/>
            <person name="Fraser-Liggett C.M."/>
            <person name="Johnson P.J."/>
        </authorList>
    </citation>
    <scope>NUCLEOTIDE SEQUENCE [LARGE SCALE GENOMIC DNA]</scope>
    <source>
        <strain evidence="2">G3</strain>
    </source>
</reference>
<dbReference type="KEGG" id="tva:5465351"/>
<evidence type="ECO:0000313" key="2">
    <source>
        <dbReference type="EMBL" id="EAY19821.1"/>
    </source>
</evidence>
<sequence>MSNSGHDTEEQQMEFLRTSQVKKADTRGFQLKYIPFGLVSACLTILLYLTVGGCNLLADKIYLAVSYAIGVVCLTIAYSNVAKWCRMQKKMNGSPLFFSLFYNNAFYIFLLVFCASVLFPGLKPAYGLVLTQIISVGIPAWFSTLQI</sequence>
<protein>
    <submittedName>
        <fullName evidence="2">Uncharacterized protein</fullName>
    </submittedName>
</protein>
<dbReference type="RefSeq" id="XP_001580807.1">
    <property type="nucleotide sequence ID" value="XM_001580757.1"/>
</dbReference>
<keyword evidence="1" id="KW-0472">Membrane</keyword>